<feature type="transmembrane region" description="Helical" evidence="5">
    <location>
        <begin position="220"/>
        <end position="238"/>
    </location>
</feature>
<sequence length="443" mass="50163">MKTMDDNEYKVYHESFMQNNSGSSSGHTFLCIVFTVLCTISSAAFRRNTGPSIILEYIIIVFPLILVHTLLAEQIFYLIAFLITIIFAKCWRLHFKIDFREIFQTNNVFKTKTVLTISCLRGLTYLITAFCILAVDFRVFPRYLSKTENYGYSLMDTGVGLFVLMSGLVHKDSINSVNHFFRSNLKLFVILVTLGIARFVSIKYLNYQEHVTEYGVHWNFFFTLAVAKVLSSSLLLIFDQAKQLSLKLGLCVLIVHEFMLDLGLEDWVFSNAPRDNFVTANREGLSSCLGYVAMYLLAVHFKRVLCNHSLPRSKVLFQLLYGSLLSWLFTIVVNLIRPASRTLANAGYCCHLLAILLPVLTLFYFVEVTSQAMGKSLHLPTILSAINSNGLLYFLSANLMTGAINLSVRTLFVSDYIAVVVLNVYMIATIFIAVCLEKKGIKL</sequence>
<dbReference type="PIRSF" id="PIRSF017321">
    <property type="entry name" value="GWT1"/>
    <property type="match status" value="1"/>
</dbReference>
<evidence type="ECO:0000256" key="3">
    <source>
        <dbReference type="ARBA" id="ARBA00022989"/>
    </source>
</evidence>
<dbReference type="GO" id="GO:0006506">
    <property type="term" value="P:GPI anchor biosynthetic process"/>
    <property type="evidence" value="ECO:0007669"/>
    <property type="project" value="UniProtKB-KW"/>
</dbReference>
<accession>A0A8S4DFD5</accession>
<evidence type="ECO:0000256" key="5">
    <source>
        <dbReference type="RuleBase" id="RU280819"/>
    </source>
</evidence>
<dbReference type="GO" id="GO:0072659">
    <property type="term" value="P:protein localization to plasma membrane"/>
    <property type="evidence" value="ECO:0007669"/>
    <property type="project" value="TreeGrafter"/>
</dbReference>
<feature type="transmembrane region" description="Helical" evidence="5">
    <location>
        <begin position="26"/>
        <end position="45"/>
    </location>
</feature>
<comment type="function">
    <text evidence="5">A acetyltransferase, which acetylates the inositol ring of phosphatidylinositol during biosynthesis of GPI-anchor.</text>
</comment>
<dbReference type="PANTHER" id="PTHR20661">
    <property type="entry name" value="PHOSPHATIDYLINOSITOL-GLYCAN BIOSYNTHESIS CLASS W PROTEIN"/>
    <property type="match status" value="1"/>
</dbReference>
<keyword evidence="7" id="KW-1185">Reference proteome</keyword>
<dbReference type="Proteomes" id="UP000653454">
    <property type="component" value="Unassembled WGS sequence"/>
</dbReference>
<dbReference type="PANTHER" id="PTHR20661:SF0">
    <property type="entry name" value="PHOSPHATIDYLINOSITOL-GLYCAN BIOSYNTHESIS CLASS W PROTEIN"/>
    <property type="match status" value="1"/>
</dbReference>
<protein>
    <recommendedName>
        <fullName evidence="5">Phosphatidylinositol-glycan biosynthesis class W protein</fullName>
        <ecNumber evidence="5">2.3.-.-</ecNumber>
    </recommendedName>
</protein>
<feature type="transmembrane region" description="Helical" evidence="5">
    <location>
        <begin position="150"/>
        <end position="169"/>
    </location>
</feature>
<dbReference type="InterPro" id="IPR009447">
    <property type="entry name" value="PIGW/GWT1"/>
</dbReference>
<dbReference type="AlphaFoldDB" id="A0A8S4DFD5"/>
<keyword evidence="5" id="KW-0256">Endoplasmic reticulum</keyword>
<keyword evidence="4 5" id="KW-0472">Membrane</keyword>
<feature type="transmembrane region" description="Helical" evidence="5">
    <location>
        <begin position="416"/>
        <end position="436"/>
    </location>
</feature>
<feature type="transmembrane region" description="Helical" evidence="5">
    <location>
        <begin position="342"/>
        <end position="365"/>
    </location>
</feature>
<comment type="pathway">
    <text evidence="5">Glycolipid biosynthesis; glycosylphosphatidylinositol-anchor biosynthesis.</text>
</comment>
<evidence type="ECO:0000313" key="6">
    <source>
        <dbReference type="EMBL" id="CAG9097736.1"/>
    </source>
</evidence>
<feature type="transmembrane region" description="Helical" evidence="5">
    <location>
        <begin position="114"/>
        <end position="135"/>
    </location>
</feature>
<feature type="transmembrane region" description="Helical" evidence="5">
    <location>
        <begin position="315"/>
        <end position="336"/>
    </location>
</feature>
<name>A0A8S4DFD5_PLUXY</name>
<evidence type="ECO:0000256" key="4">
    <source>
        <dbReference type="ARBA" id="ARBA00023136"/>
    </source>
</evidence>
<keyword evidence="2 5" id="KW-0812">Transmembrane</keyword>
<dbReference type="GO" id="GO:0005789">
    <property type="term" value="C:endoplasmic reticulum membrane"/>
    <property type="evidence" value="ECO:0007669"/>
    <property type="project" value="UniProtKB-SubCell"/>
</dbReference>
<comment type="caution">
    <text evidence="6">The sequence shown here is derived from an EMBL/GenBank/DDBJ whole genome shotgun (WGS) entry which is preliminary data.</text>
</comment>
<keyword evidence="5" id="KW-0012">Acyltransferase</keyword>
<feature type="transmembrane region" description="Helical" evidence="5">
    <location>
        <begin position="377"/>
        <end position="396"/>
    </location>
</feature>
<feature type="transmembrane region" description="Helical" evidence="5">
    <location>
        <begin position="181"/>
        <end position="200"/>
    </location>
</feature>
<evidence type="ECO:0000256" key="2">
    <source>
        <dbReference type="ARBA" id="ARBA00022692"/>
    </source>
</evidence>
<comment type="subcellular location">
    <subcellularLocation>
        <location evidence="5">Endoplasmic reticulum membrane</location>
        <topology evidence="5">Multi-pass membrane protein</topology>
    </subcellularLocation>
    <subcellularLocation>
        <location evidence="1">Membrane</location>
        <topology evidence="1">Multi-pass membrane protein</topology>
    </subcellularLocation>
</comment>
<comment type="similarity">
    <text evidence="5">Belongs to the PIGW family.</text>
</comment>
<feature type="transmembrane region" description="Helical" evidence="5">
    <location>
        <begin position="75"/>
        <end position="93"/>
    </location>
</feature>
<dbReference type="GO" id="GO:0032216">
    <property type="term" value="F:glucosaminyl-phosphatidylinositol O-acyltransferase activity"/>
    <property type="evidence" value="ECO:0007669"/>
    <property type="project" value="TreeGrafter"/>
</dbReference>
<keyword evidence="3 5" id="KW-1133">Transmembrane helix</keyword>
<reference evidence="6" key="1">
    <citation type="submission" date="2020-11" db="EMBL/GenBank/DDBJ databases">
        <authorList>
            <person name="Whiteford S."/>
        </authorList>
    </citation>
    <scope>NUCLEOTIDE SEQUENCE</scope>
</reference>
<gene>
    <name evidence="6" type="ORF">PLXY2_LOCUS2155</name>
</gene>
<dbReference type="EC" id="2.3.-.-" evidence="5"/>
<dbReference type="Pfam" id="PF06423">
    <property type="entry name" value="GWT1"/>
    <property type="match status" value="1"/>
</dbReference>
<dbReference type="EMBL" id="CAJHNJ030000005">
    <property type="protein sequence ID" value="CAG9097736.1"/>
    <property type="molecule type" value="Genomic_DNA"/>
</dbReference>
<keyword evidence="5" id="KW-0808">Transferase</keyword>
<feature type="transmembrane region" description="Helical" evidence="5">
    <location>
        <begin position="52"/>
        <end position="69"/>
    </location>
</feature>
<evidence type="ECO:0000256" key="1">
    <source>
        <dbReference type="ARBA" id="ARBA00004141"/>
    </source>
</evidence>
<feature type="transmembrane region" description="Helical" evidence="5">
    <location>
        <begin position="284"/>
        <end position="303"/>
    </location>
</feature>
<organism evidence="6 7">
    <name type="scientific">Plutella xylostella</name>
    <name type="common">Diamondback moth</name>
    <name type="synonym">Plutella maculipennis</name>
    <dbReference type="NCBI Taxonomy" id="51655"/>
    <lineage>
        <taxon>Eukaryota</taxon>
        <taxon>Metazoa</taxon>
        <taxon>Ecdysozoa</taxon>
        <taxon>Arthropoda</taxon>
        <taxon>Hexapoda</taxon>
        <taxon>Insecta</taxon>
        <taxon>Pterygota</taxon>
        <taxon>Neoptera</taxon>
        <taxon>Endopterygota</taxon>
        <taxon>Lepidoptera</taxon>
        <taxon>Glossata</taxon>
        <taxon>Ditrysia</taxon>
        <taxon>Yponomeutoidea</taxon>
        <taxon>Plutellidae</taxon>
        <taxon>Plutella</taxon>
    </lineage>
</organism>
<proteinExistence type="inferred from homology"/>
<evidence type="ECO:0000313" key="7">
    <source>
        <dbReference type="Proteomes" id="UP000653454"/>
    </source>
</evidence>
<keyword evidence="5" id="KW-0337">GPI-anchor biosynthesis</keyword>